<protein>
    <submittedName>
        <fullName evidence="1">Uncharacterized protein</fullName>
    </submittedName>
</protein>
<dbReference type="EMBL" id="HBGK01051695">
    <property type="protein sequence ID" value="CAD9311472.1"/>
    <property type="molecule type" value="Transcribed_RNA"/>
</dbReference>
<sequence length="286" mass="32649">MAMIDSFAQLRLVLHLFHALKLTGHFRHGQIPFLDRLFAQFLGVKGMWEGALPELGKLTTRWFITWGVKTSDAKRWSKSVEERTFKFDSVRGLYSSTRSMTPMNPEDISKSFRRICAHDFDGVIDNYHNERQKREQTGTVIYEHAVRSNDTLDAIEAEQAFLATNLIAVGETLNLFIDSLFRVLGLEQTVKELVRTTPASVRAARRTDGRSVSATSWEASEDNLVRQAQANIFAMMLLGPLDFMQDGPKHPEHGGDLKALTAHFMDVFFNRLNPENIMWFVPLEED</sequence>
<organism evidence="1">
    <name type="scientific">Grammatophora oceanica</name>
    <dbReference type="NCBI Taxonomy" id="210454"/>
    <lineage>
        <taxon>Eukaryota</taxon>
        <taxon>Sar</taxon>
        <taxon>Stramenopiles</taxon>
        <taxon>Ochrophyta</taxon>
        <taxon>Bacillariophyta</taxon>
        <taxon>Fragilariophyceae</taxon>
        <taxon>Fragilariophycidae</taxon>
        <taxon>Rhabdonematales</taxon>
        <taxon>Grammatophoraceae</taxon>
        <taxon>Grammatophora</taxon>
    </lineage>
</organism>
<evidence type="ECO:0000313" key="1">
    <source>
        <dbReference type="EMBL" id="CAD9311472.1"/>
    </source>
</evidence>
<gene>
    <name evidence="1" type="ORF">GOCE00092_LOCUS27210</name>
</gene>
<accession>A0A7S1VVT7</accession>
<reference evidence="1" key="1">
    <citation type="submission" date="2021-01" db="EMBL/GenBank/DDBJ databases">
        <authorList>
            <person name="Corre E."/>
            <person name="Pelletier E."/>
            <person name="Niang G."/>
            <person name="Scheremetjew M."/>
            <person name="Finn R."/>
            <person name="Kale V."/>
            <person name="Holt S."/>
            <person name="Cochrane G."/>
            <person name="Meng A."/>
            <person name="Brown T."/>
            <person name="Cohen L."/>
        </authorList>
    </citation>
    <scope>NUCLEOTIDE SEQUENCE</scope>
    <source>
        <strain evidence="1">CCMP 410</strain>
    </source>
</reference>
<proteinExistence type="predicted"/>
<name>A0A7S1VVT7_9STRA</name>
<dbReference type="AlphaFoldDB" id="A0A7S1VVT7"/>